<dbReference type="Proteomes" id="UP000007875">
    <property type="component" value="Unassembled WGS sequence"/>
</dbReference>
<feature type="region of interest" description="Disordered" evidence="1">
    <location>
        <begin position="164"/>
        <end position="254"/>
    </location>
</feature>
<name>H2YIL2_CIOSA</name>
<evidence type="ECO:0000313" key="3">
    <source>
        <dbReference type="Ensembl" id="ENSCSAVP00000005161.1"/>
    </source>
</evidence>
<evidence type="ECO:0008006" key="5">
    <source>
        <dbReference type="Google" id="ProtNLM"/>
    </source>
</evidence>
<dbReference type="HOGENOM" id="CLU_084647_0_0_1"/>
<sequence>MLFTKHGLFISCFCVIVLGELTAANLVSNLNWICEESAPCIRAIRPHGGVGEVSESTDRYTLLIGVHRRQTAEEDVMNGWSDGGAEPTWNVDVRWFRFLETRMRVLLPTCRNKLSCDVRLLGKNDVETDSETTHVFSHFIVEVRFDGHPSITRLKLVVRRNFGGNKKESKEGDGDDDFDSMLSANRGPKDPIKNKPQVTRPSPNVVVGNDGIYKPALTDEKPRISSPELNEEIKSHPNYGAMFNTGDTSDEKAGETGLSFHIQKDETDDYTNIIEWKGSKPNNSTND</sequence>
<organism evidence="3 4">
    <name type="scientific">Ciona savignyi</name>
    <name type="common">Pacific transparent sea squirt</name>
    <dbReference type="NCBI Taxonomy" id="51511"/>
    <lineage>
        <taxon>Eukaryota</taxon>
        <taxon>Metazoa</taxon>
        <taxon>Chordata</taxon>
        <taxon>Tunicata</taxon>
        <taxon>Ascidiacea</taxon>
        <taxon>Phlebobranchia</taxon>
        <taxon>Cionidae</taxon>
        <taxon>Ciona</taxon>
    </lineage>
</organism>
<feature type="signal peptide" evidence="2">
    <location>
        <begin position="1"/>
        <end position="19"/>
    </location>
</feature>
<dbReference type="GeneTree" id="ENSGT00390000002571"/>
<keyword evidence="4" id="KW-1185">Reference proteome</keyword>
<evidence type="ECO:0000256" key="1">
    <source>
        <dbReference type="SAM" id="MobiDB-lite"/>
    </source>
</evidence>
<accession>H2YIL2</accession>
<keyword evidence="2" id="KW-0732">Signal</keyword>
<reference evidence="3" key="3">
    <citation type="submission" date="2025-09" db="UniProtKB">
        <authorList>
            <consortium name="Ensembl"/>
        </authorList>
    </citation>
    <scope>IDENTIFICATION</scope>
</reference>
<reference evidence="3" key="2">
    <citation type="submission" date="2025-08" db="UniProtKB">
        <authorList>
            <consortium name="Ensembl"/>
        </authorList>
    </citation>
    <scope>IDENTIFICATION</scope>
</reference>
<dbReference type="Ensembl" id="ENSCSAVT00000005232.1">
    <property type="protein sequence ID" value="ENSCSAVP00000005161.1"/>
    <property type="gene ID" value="ENSCSAVG00000003081.1"/>
</dbReference>
<dbReference type="AlphaFoldDB" id="H2YIL2"/>
<reference evidence="4" key="1">
    <citation type="submission" date="2003-08" db="EMBL/GenBank/DDBJ databases">
        <authorList>
            <person name="Birren B."/>
            <person name="Nusbaum C."/>
            <person name="Abebe A."/>
            <person name="Abouelleil A."/>
            <person name="Adekoya E."/>
            <person name="Ait-zahra M."/>
            <person name="Allen N."/>
            <person name="Allen T."/>
            <person name="An P."/>
            <person name="Anderson M."/>
            <person name="Anderson S."/>
            <person name="Arachchi H."/>
            <person name="Armbruster J."/>
            <person name="Bachantsang P."/>
            <person name="Baldwin J."/>
            <person name="Barry A."/>
            <person name="Bayul T."/>
            <person name="Blitshsteyn B."/>
            <person name="Bloom T."/>
            <person name="Blye J."/>
            <person name="Boguslavskiy L."/>
            <person name="Borowsky M."/>
            <person name="Boukhgalter B."/>
            <person name="Brunache A."/>
            <person name="Butler J."/>
            <person name="Calixte N."/>
            <person name="Calvo S."/>
            <person name="Camarata J."/>
            <person name="Campo K."/>
            <person name="Chang J."/>
            <person name="Cheshatsang Y."/>
            <person name="Citroen M."/>
            <person name="Collymore A."/>
            <person name="Considine T."/>
            <person name="Cook A."/>
            <person name="Cooke P."/>
            <person name="Corum B."/>
            <person name="Cuomo C."/>
            <person name="David R."/>
            <person name="Dawoe T."/>
            <person name="Degray S."/>
            <person name="Dodge S."/>
            <person name="Dooley K."/>
            <person name="Dorje P."/>
            <person name="Dorjee K."/>
            <person name="Dorris L."/>
            <person name="Duffey N."/>
            <person name="Dupes A."/>
            <person name="Elkins T."/>
            <person name="Engels R."/>
            <person name="Erickson J."/>
            <person name="Farina A."/>
            <person name="Faro S."/>
            <person name="Ferreira P."/>
            <person name="Fischer H."/>
            <person name="Fitzgerald M."/>
            <person name="Foley K."/>
            <person name="Gage D."/>
            <person name="Galagan J."/>
            <person name="Gearin G."/>
            <person name="Gnerre S."/>
            <person name="Gnirke A."/>
            <person name="Goyette A."/>
            <person name="Graham J."/>
            <person name="Grandbois E."/>
            <person name="Gyaltsen K."/>
            <person name="Hafez N."/>
            <person name="Hagopian D."/>
            <person name="Hagos B."/>
            <person name="Hall J."/>
            <person name="Hatcher B."/>
            <person name="Heller A."/>
            <person name="Higgins H."/>
            <person name="Honan T."/>
            <person name="Horn A."/>
            <person name="Houde N."/>
            <person name="Hughes L."/>
            <person name="Hulme W."/>
            <person name="Husby E."/>
            <person name="Iliev I."/>
            <person name="Jaffe D."/>
            <person name="Jones C."/>
            <person name="Kamal M."/>
            <person name="Kamat A."/>
            <person name="Kamvysselis M."/>
            <person name="Karlsson E."/>
            <person name="Kells C."/>
            <person name="Kieu A."/>
            <person name="Kisner P."/>
            <person name="Kodira C."/>
            <person name="Kulbokas E."/>
            <person name="Labutti K."/>
            <person name="Lama D."/>
            <person name="Landers T."/>
            <person name="Leger J."/>
            <person name="Levine S."/>
            <person name="Lewis D."/>
            <person name="Lewis T."/>
            <person name="Lindblad-toh K."/>
            <person name="Liu X."/>
            <person name="Lokyitsang T."/>
            <person name="Lokyitsang Y."/>
            <person name="Lucien O."/>
            <person name="Lui A."/>
            <person name="Ma L.J."/>
            <person name="Mabbitt R."/>
            <person name="Macdonald J."/>
            <person name="Maclean C."/>
            <person name="Major J."/>
            <person name="Manning J."/>
            <person name="Marabella R."/>
            <person name="Maru K."/>
            <person name="Matthews C."/>
            <person name="Mauceli E."/>
            <person name="Mccarthy M."/>
            <person name="Mcdonough S."/>
            <person name="Mcghee T."/>
            <person name="Meldrim J."/>
            <person name="Meneus L."/>
            <person name="Mesirov J."/>
            <person name="Mihalev A."/>
            <person name="Mihova T."/>
            <person name="Mikkelsen T."/>
            <person name="Mlenga V."/>
            <person name="Moru K."/>
            <person name="Mozes J."/>
            <person name="Mulrain L."/>
            <person name="Munson G."/>
            <person name="Naylor J."/>
            <person name="Newes C."/>
            <person name="Nguyen C."/>
            <person name="Nguyen N."/>
            <person name="Nguyen T."/>
            <person name="Nicol R."/>
            <person name="Nielsen C."/>
            <person name="Nizzari M."/>
            <person name="Norbu C."/>
            <person name="Norbu N."/>
            <person name="O'donnell P."/>
            <person name="Okoawo O."/>
            <person name="O'leary S."/>
            <person name="Omotosho B."/>
            <person name="O'neill K."/>
            <person name="Osman S."/>
            <person name="Parker S."/>
            <person name="Perrin D."/>
            <person name="Phunkhang P."/>
            <person name="Piqani B."/>
            <person name="Purcell S."/>
            <person name="Rachupka T."/>
            <person name="Ramasamy U."/>
            <person name="Rameau R."/>
            <person name="Ray V."/>
            <person name="Raymond C."/>
            <person name="Retta R."/>
            <person name="Richardson S."/>
            <person name="Rise C."/>
            <person name="Rodriguez J."/>
            <person name="Rogers J."/>
            <person name="Rogov P."/>
            <person name="Rutman M."/>
            <person name="Schupbach R."/>
            <person name="Seaman C."/>
            <person name="Settipalli S."/>
            <person name="Sharpe T."/>
            <person name="Sheridan J."/>
            <person name="Sherpa N."/>
            <person name="Shi J."/>
            <person name="Smirnov S."/>
            <person name="Smith C."/>
            <person name="Sougnez C."/>
            <person name="Spencer B."/>
            <person name="Stalker J."/>
            <person name="Stange-thomann N."/>
            <person name="Stavropoulos S."/>
            <person name="Stetson K."/>
            <person name="Stone C."/>
            <person name="Stone S."/>
            <person name="Stubbs M."/>
            <person name="Talamas J."/>
            <person name="Tchuinga P."/>
            <person name="Tenzing P."/>
            <person name="Tesfaye S."/>
            <person name="Theodore J."/>
            <person name="Thoulutsang Y."/>
            <person name="Topham K."/>
            <person name="Towey S."/>
            <person name="Tsamla T."/>
            <person name="Tsomo N."/>
            <person name="Vallee D."/>
            <person name="Vassiliev H."/>
            <person name="Venkataraman V."/>
            <person name="Vinson J."/>
            <person name="Vo A."/>
            <person name="Wade C."/>
            <person name="Wang S."/>
            <person name="Wangchuk T."/>
            <person name="Wangdi T."/>
            <person name="Whittaker C."/>
            <person name="Wilkinson J."/>
            <person name="Wu Y."/>
            <person name="Wyman D."/>
            <person name="Yadav S."/>
            <person name="Yang S."/>
            <person name="Yang X."/>
            <person name="Yeager S."/>
            <person name="Yee E."/>
            <person name="Young G."/>
            <person name="Zainoun J."/>
            <person name="Zembeck L."/>
            <person name="Zimmer A."/>
            <person name="Zody M."/>
            <person name="Lander E."/>
        </authorList>
    </citation>
    <scope>NUCLEOTIDE SEQUENCE [LARGE SCALE GENOMIC DNA]</scope>
</reference>
<evidence type="ECO:0000256" key="2">
    <source>
        <dbReference type="SAM" id="SignalP"/>
    </source>
</evidence>
<feature type="chain" id="PRO_5003577765" description="C2 domain-containing protein" evidence="2">
    <location>
        <begin position="20"/>
        <end position="287"/>
    </location>
</feature>
<protein>
    <recommendedName>
        <fullName evidence="5">C2 domain-containing protein</fullName>
    </recommendedName>
</protein>
<evidence type="ECO:0000313" key="4">
    <source>
        <dbReference type="Proteomes" id="UP000007875"/>
    </source>
</evidence>
<proteinExistence type="predicted"/>
<dbReference type="InParanoid" id="H2YIL2"/>